<name>A0ABP3EGL3_9PSEU</name>
<sequence>MIETASMAGFLAAHGIWSVSEGEALIPIFAYENPLGERFLERMVADDIAEGARAAQRALEDNEQGATRAVMVVDAYVHKESGPVDALLVEAVEYGLAPRSLTVAVLYRPADQPGGFAVFSPEFQGFDGDDAEFERVADAFFAGVESHHDASEVWAAHHVRTV</sequence>
<dbReference type="EMBL" id="BAAABU010000029">
    <property type="protein sequence ID" value="GAA0259749.1"/>
    <property type="molecule type" value="Genomic_DNA"/>
</dbReference>
<dbReference type="Proteomes" id="UP001500416">
    <property type="component" value="Unassembled WGS sequence"/>
</dbReference>
<accession>A0ABP3EGL3</accession>
<organism evidence="1 2">
    <name type="scientific">Saccharothrix mutabilis subsp. mutabilis</name>
    <dbReference type="NCBI Taxonomy" id="66855"/>
    <lineage>
        <taxon>Bacteria</taxon>
        <taxon>Bacillati</taxon>
        <taxon>Actinomycetota</taxon>
        <taxon>Actinomycetes</taxon>
        <taxon>Pseudonocardiales</taxon>
        <taxon>Pseudonocardiaceae</taxon>
        <taxon>Saccharothrix</taxon>
    </lineage>
</organism>
<evidence type="ECO:0000313" key="2">
    <source>
        <dbReference type="Proteomes" id="UP001500416"/>
    </source>
</evidence>
<reference evidence="2" key="1">
    <citation type="journal article" date="2019" name="Int. J. Syst. Evol. Microbiol.">
        <title>The Global Catalogue of Microorganisms (GCM) 10K type strain sequencing project: providing services to taxonomists for standard genome sequencing and annotation.</title>
        <authorList>
            <consortium name="The Broad Institute Genomics Platform"/>
            <consortium name="The Broad Institute Genome Sequencing Center for Infectious Disease"/>
            <person name="Wu L."/>
            <person name="Ma J."/>
        </authorList>
    </citation>
    <scope>NUCLEOTIDE SEQUENCE [LARGE SCALE GENOMIC DNA]</scope>
    <source>
        <strain evidence="2">JCM 3380</strain>
    </source>
</reference>
<proteinExistence type="predicted"/>
<comment type="caution">
    <text evidence="1">The sequence shown here is derived from an EMBL/GenBank/DDBJ whole genome shotgun (WGS) entry which is preliminary data.</text>
</comment>
<protein>
    <submittedName>
        <fullName evidence="1">Uncharacterized protein</fullName>
    </submittedName>
</protein>
<gene>
    <name evidence="1" type="ORF">GCM10010492_70840</name>
</gene>
<evidence type="ECO:0000313" key="1">
    <source>
        <dbReference type="EMBL" id="GAA0259749.1"/>
    </source>
</evidence>
<keyword evidence="2" id="KW-1185">Reference proteome</keyword>
<dbReference type="RefSeq" id="WP_343939290.1">
    <property type="nucleotide sequence ID" value="NZ_BAAABU010000029.1"/>
</dbReference>